<sequence>MNELMCEMCGSNIVTREGGFYVCQACGTKFPANDSSSGGTQQYGAEESFSELDNLYELARRANENGDAEFAFKYYSEILIKNPNDWEAQFYAGYFRAYLYDFLDERAIDELFSSISSAVLIVERLDDVEEKKEAIGTFTDETLGLVENYYTSYFDEMEYDGPDGEYYEWYVNVLLELCYLLNNYGDLVEKVTDDSYKDSVDAWIYSIDLHTPLYKHLGFFNMGDHDKYIDEYVEKIHQYNPDYQKPKPKKLFGII</sequence>
<name>A0A8T3VT63_9EURY</name>
<dbReference type="AlphaFoldDB" id="A0A8T3VT63"/>
<reference evidence="1" key="1">
    <citation type="submission" date="2019-04" db="EMBL/GenBank/DDBJ databases">
        <title>Evolution of Biomass-Degrading Anaerobic Consortia Revealed by Metagenomics.</title>
        <authorList>
            <person name="Peng X."/>
        </authorList>
    </citation>
    <scope>NUCLEOTIDE SEQUENCE</scope>
    <source>
        <strain evidence="1">SIG13</strain>
    </source>
</reference>
<dbReference type="Proteomes" id="UP000713479">
    <property type="component" value="Unassembled WGS sequence"/>
</dbReference>
<evidence type="ECO:0008006" key="3">
    <source>
        <dbReference type="Google" id="ProtNLM"/>
    </source>
</evidence>
<comment type="caution">
    <text evidence="1">The sequence shown here is derived from an EMBL/GenBank/DDBJ whole genome shotgun (WGS) entry which is preliminary data.</text>
</comment>
<evidence type="ECO:0000313" key="2">
    <source>
        <dbReference type="Proteomes" id="UP000713479"/>
    </source>
</evidence>
<protein>
    <recommendedName>
        <fullName evidence="3">Viral late gene transcription factor 3 zinc ribbon domain-containing protein</fullName>
    </recommendedName>
</protein>
<dbReference type="EMBL" id="SUTF01000008">
    <property type="protein sequence ID" value="MBE6511095.1"/>
    <property type="molecule type" value="Genomic_DNA"/>
</dbReference>
<organism evidence="1 2">
    <name type="scientific">Methanobrevibacter millerae</name>
    <dbReference type="NCBI Taxonomy" id="230361"/>
    <lineage>
        <taxon>Archaea</taxon>
        <taxon>Methanobacteriati</taxon>
        <taxon>Methanobacteriota</taxon>
        <taxon>Methanomada group</taxon>
        <taxon>Methanobacteria</taxon>
        <taxon>Methanobacteriales</taxon>
        <taxon>Methanobacteriaceae</taxon>
        <taxon>Methanobrevibacter</taxon>
    </lineage>
</organism>
<accession>A0A8T3VT63</accession>
<proteinExistence type="predicted"/>
<gene>
    <name evidence="1" type="ORF">E7Z74_07520</name>
</gene>
<evidence type="ECO:0000313" key="1">
    <source>
        <dbReference type="EMBL" id="MBE6511095.1"/>
    </source>
</evidence>